<evidence type="ECO:0000313" key="2">
    <source>
        <dbReference type="Proteomes" id="UP000475532"/>
    </source>
</evidence>
<accession>A0A6L9QAZ5</accession>
<dbReference type="Proteomes" id="UP000475532">
    <property type="component" value="Unassembled WGS sequence"/>
</dbReference>
<proteinExistence type="predicted"/>
<dbReference type="RefSeq" id="WP_163054495.1">
    <property type="nucleotide sequence ID" value="NZ_JAAGLI010000213.1"/>
</dbReference>
<gene>
    <name evidence="1" type="ORF">G3I70_09195</name>
</gene>
<protein>
    <submittedName>
        <fullName evidence="1">Uncharacterized protein</fullName>
    </submittedName>
</protein>
<evidence type="ECO:0000313" key="1">
    <source>
        <dbReference type="EMBL" id="NEA22667.1"/>
    </source>
</evidence>
<dbReference type="EMBL" id="JAAGLI010000213">
    <property type="protein sequence ID" value="NEA22667.1"/>
    <property type="molecule type" value="Genomic_DNA"/>
</dbReference>
<name>A0A6L9QAZ5_9ACTN</name>
<organism evidence="1 2">
    <name type="scientific">Actinomadura bangladeshensis</name>
    <dbReference type="NCBI Taxonomy" id="453573"/>
    <lineage>
        <taxon>Bacteria</taxon>
        <taxon>Bacillati</taxon>
        <taxon>Actinomycetota</taxon>
        <taxon>Actinomycetes</taxon>
        <taxon>Streptosporangiales</taxon>
        <taxon>Thermomonosporaceae</taxon>
        <taxon>Actinomadura</taxon>
    </lineage>
</organism>
<comment type="caution">
    <text evidence="1">The sequence shown here is derived from an EMBL/GenBank/DDBJ whole genome shotgun (WGS) entry which is preliminary data.</text>
</comment>
<dbReference type="AlphaFoldDB" id="A0A6L9QAZ5"/>
<reference evidence="1 2" key="1">
    <citation type="submission" date="2020-01" db="EMBL/GenBank/DDBJ databases">
        <title>Insect and environment-associated Actinomycetes.</title>
        <authorList>
            <person name="Currrie C."/>
            <person name="Chevrette M."/>
            <person name="Carlson C."/>
            <person name="Stubbendieck R."/>
            <person name="Wendt-Pienkowski E."/>
        </authorList>
    </citation>
    <scope>NUCLEOTIDE SEQUENCE [LARGE SCALE GENOMIC DNA]</scope>
    <source>
        <strain evidence="1 2">SID10258</strain>
    </source>
</reference>
<sequence length="126" mass="13836">MVTLPEPTDVQVATAHPEVAAYWAAAIAAGKAGYRAETMRRQMEECFRRVPDTKPNYREIREGARRRAADAATAHEKAVNAMAAAETAAHQVAPAATVRARLSMDAYSARLHQELTAHRRRRRGGA</sequence>